<dbReference type="EMBL" id="JADMCD010000002">
    <property type="protein sequence ID" value="MBF8640310.1"/>
    <property type="molecule type" value="Genomic_DNA"/>
</dbReference>
<accession>A0A2X2C6N9</accession>
<dbReference type="Proteomes" id="UP000250443">
    <property type="component" value="Unassembled WGS sequence"/>
</dbReference>
<feature type="domain" description="Cyclic nucleotide-binding" evidence="5">
    <location>
        <begin position="21"/>
        <end position="139"/>
    </location>
</feature>
<dbReference type="AlphaFoldDB" id="A0A2X2C6N9"/>
<dbReference type="GO" id="GO:0005886">
    <property type="term" value="C:plasma membrane"/>
    <property type="evidence" value="ECO:0007669"/>
    <property type="project" value="UniProtKB-SubCell"/>
</dbReference>
<evidence type="ECO:0000313" key="8">
    <source>
        <dbReference type="EMBL" id="SPZ03787.1"/>
    </source>
</evidence>
<dbReference type="Proteomes" id="UP000626180">
    <property type="component" value="Unassembled WGS sequence"/>
</dbReference>
<evidence type="ECO:0000259" key="5">
    <source>
        <dbReference type="PROSITE" id="PS50042"/>
    </source>
</evidence>
<comment type="subcellular location">
    <subcellularLocation>
        <location evidence="2">Cell inner membrane</location>
    </subcellularLocation>
</comment>
<evidence type="ECO:0000256" key="1">
    <source>
        <dbReference type="ARBA" id="ARBA00001946"/>
    </source>
</evidence>
<comment type="cofactor">
    <cofactor evidence="1">
        <name>Mg(2+)</name>
        <dbReference type="ChEBI" id="CHEBI:18420"/>
    </cofactor>
</comment>
<gene>
    <name evidence="8" type="primary">ydaM_1</name>
    <name evidence="7" type="ORF">IRZ65_06425</name>
    <name evidence="8" type="ORF">NCTC11842_01135</name>
</gene>
<dbReference type="PANTHER" id="PTHR45138">
    <property type="entry name" value="REGULATORY COMPONENTS OF SENSORY TRANSDUCTION SYSTEM"/>
    <property type="match status" value="1"/>
</dbReference>
<evidence type="ECO:0000256" key="4">
    <source>
        <dbReference type="ARBA" id="ARBA00034247"/>
    </source>
</evidence>
<dbReference type="Pfam" id="PF00990">
    <property type="entry name" value="GGDEF"/>
    <property type="match status" value="1"/>
</dbReference>
<dbReference type="EMBL" id="UAUF01000009">
    <property type="protein sequence ID" value="SPZ03787.1"/>
    <property type="molecule type" value="Genomic_DNA"/>
</dbReference>
<evidence type="ECO:0000313" key="7">
    <source>
        <dbReference type="EMBL" id="MBF8640310.1"/>
    </source>
</evidence>
<keyword evidence="8" id="KW-0548">Nucleotidyltransferase</keyword>
<dbReference type="InterPro" id="IPR000160">
    <property type="entry name" value="GGDEF_dom"/>
</dbReference>
<dbReference type="InterPro" id="IPR029787">
    <property type="entry name" value="Nucleotide_cyclase"/>
</dbReference>
<dbReference type="CDD" id="cd01949">
    <property type="entry name" value="GGDEF"/>
    <property type="match status" value="1"/>
</dbReference>
<dbReference type="FunFam" id="3.30.70.270:FF:000001">
    <property type="entry name" value="Diguanylate cyclase domain protein"/>
    <property type="match status" value="1"/>
</dbReference>
<evidence type="ECO:0000259" key="6">
    <source>
        <dbReference type="PROSITE" id="PS50887"/>
    </source>
</evidence>
<dbReference type="SMART" id="SM00267">
    <property type="entry name" value="GGDEF"/>
    <property type="match status" value="1"/>
</dbReference>
<dbReference type="InterPro" id="IPR018490">
    <property type="entry name" value="cNMP-bd_dom_sf"/>
</dbReference>
<dbReference type="Gene3D" id="2.60.120.10">
    <property type="entry name" value="Jelly Rolls"/>
    <property type="match status" value="1"/>
</dbReference>
<dbReference type="GO" id="GO:0043709">
    <property type="term" value="P:cell adhesion involved in single-species biofilm formation"/>
    <property type="evidence" value="ECO:0007669"/>
    <property type="project" value="TreeGrafter"/>
</dbReference>
<proteinExistence type="predicted"/>
<reference evidence="7 10" key="2">
    <citation type="submission" date="2020-10" db="EMBL/GenBank/DDBJ databases">
        <title>Genome sequences of Pseudomonas isolates.</title>
        <authorList>
            <person name="Wessels L."/>
            <person name="Reich F."/>
            <person name="Hammerl J."/>
        </authorList>
    </citation>
    <scope>NUCLEOTIDE SEQUENCE [LARGE SCALE GENOMIC DNA]</scope>
    <source>
        <strain evidence="7 10">20-MO00624-0</strain>
    </source>
</reference>
<dbReference type="Pfam" id="PF00027">
    <property type="entry name" value="cNMP_binding"/>
    <property type="match status" value="1"/>
</dbReference>
<comment type="catalytic activity">
    <reaction evidence="4">
        <text>2 GTP = 3',3'-c-di-GMP + 2 diphosphate</text>
        <dbReference type="Rhea" id="RHEA:24898"/>
        <dbReference type="ChEBI" id="CHEBI:33019"/>
        <dbReference type="ChEBI" id="CHEBI:37565"/>
        <dbReference type="ChEBI" id="CHEBI:58805"/>
        <dbReference type="EC" id="2.7.7.65"/>
    </reaction>
</comment>
<sequence>MLMMAIPQWQENLQHIRHLRLFRDVDLSHLEKLARTLTKRVLNPGEMLLSPSEHNHYLYMIVQGRFRVHLESLDNQPVSVLSEGDCAGEVSFLDNHKPTAYVIADEVCEVIGLHRKDLFQLMEHSPKTTQNLLEILCERVRQNNRIILDTERNANVDTLTGLFNRRRLEQLYERESTRCAFNQQPLCLLMLDVDHFKRYNDTYGHLAGDYALCMVANTLRSQLRPKDSMSRYGGEEFVILLPELDKPEARMIGERLRESLASIADFYSPAGKLPGVTISIGLAEMHKQDTLETHIERADKALYEAKRNGRNCLFG</sequence>
<organism evidence="8 9">
    <name type="scientific">Pseudomonas luteola</name>
    <dbReference type="NCBI Taxonomy" id="47886"/>
    <lineage>
        <taxon>Bacteria</taxon>
        <taxon>Pseudomonadati</taxon>
        <taxon>Pseudomonadota</taxon>
        <taxon>Gammaproteobacteria</taxon>
        <taxon>Pseudomonadales</taxon>
        <taxon>Pseudomonadaceae</taxon>
        <taxon>Pseudomonas</taxon>
    </lineage>
</organism>
<keyword evidence="8" id="KW-0808">Transferase</keyword>
<dbReference type="NCBIfam" id="TIGR00254">
    <property type="entry name" value="GGDEF"/>
    <property type="match status" value="1"/>
</dbReference>
<dbReference type="PROSITE" id="PS50042">
    <property type="entry name" value="CNMP_BINDING_3"/>
    <property type="match status" value="1"/>
</dbReference>
<evidence type="ECO:0000256" key="2">
    <source>
        <dbReference type="ARBA" id="ARBA00004533"/>
    </source>
</evidence>
<evidence type="ECO:0000313" key="9">
    <source>
        <dbReference type="Proteomes" id="UP000250443"/>
    </source>
</evidence>
<evidence type="ECO:0000313" key="10">
    <source>
        <dbReference type="Proteomes" id="UP000626180"/>
    </source>
</evidence>
<dbReference type="SUPFAM" id="SSF55073">
    <property type="entry name" value="Nucleotide cyclase"/>
    <property type="match status" value="1"/>
</dbReference>
<dbReference type="PROSITE" id="PS50887">
    <property type="entry name" value="GGDEF"/>
    <property type="match status" value="1"/>
</dbReference>
<dbReference type="Gene3D" id="3.30.70.270">
    <property type="match status" value="1"/>
</dbReference>
<dbReference type="PANTHER" id="PTHR45138:SF9">
    <property type="entry name" value="DIGUANYLATE CYCLASE DGCM-RELATED"/>
    <property type="match status" value="1"/>
</dbReference>
<dbReference type="GO" id="GO:0052621">
    <property type="term" value="F:diguanylate cyclase activity"/>
    <property type="evidence" value="ECO:0007669"/>
    <property type="project" value="UniProtKB-EC"/>
</dbReference>
<dbReference type="CDD" id="cd00038">
    <property type="entry name" value="CAP_ED"/>
    <property type="match status" value="1"/>
</dbReference>
<feature type="domain" description="GGDEF" evidence="6">
    <location>
        <begin position="184"/>
        <end position="315"/>
    </location>
</feature>
<dbReference type="InterPro" id="IPR014710">
    <property type="entry name" value="RmlC-like_jellyroll"/>
</dbReference>
<name>A0A2X2C6N9_PSELU</name>
<dbReference type="InterPro" id="IPR000595">
    <property type="entry name" value="cNMP-bd_dom"/>
</dbReference>
<dbReference type="InterPro" id="IPR043128">
    <property type="entry name" value="Rev_trsase/Diguanyl_cyclase"/>
</dbReference>
<dbReference type="SMART" id="SM00100">
    <property type="entry name" value="cNMP"/>
    <property type="match status" value="1"/>
</dbReference>
<evidence type="ECO:0000256" key="3">
    <source>
        <dbReference type="ARBA" id="ARBA00012528"/>
    </source>
</evidence>
<protein>
    <recommendedName>
        <fullName evidence="3">diguanylate cyclase</fullName>
        <ecNumber evidence="3">2.7.7.65</ecNumber>
    </recommendedName>
</protein>
<dbReference type="GO" id="GO:1902201">
    <property type="term" value="P:negative regulation of bacterial-type flagellum-dependent cell motility"/>
    <property type="evidence" value="ECO:0007669"/>
    <property type="project" value="TreeGrafter"/>
</dbReference>
<dbReference type="EC" id="2.7.7.65" evidence="3"/>
<reference evidence="8 9" key="1">
    <citation type="submission" date="2018-06" db="EMBL/GenBank/DDBJ databases">
        <authorList>
            <consortium name="Pathogen Informatics"/>
            <person name="Doyle S."/>
        </authorList>
    </citation>
    <scope>NUCLEOTIDE SEQUENCE [LARGE SCALE GENOMIC DNA]</scope>
    <source>
        <strain evidence="8 9">NCTC11842</strain>
    </source>
</reference>
<dbReference type="SUPFAM" id="SSF51206">
    <property type="entry name" value="cAMP-binding domain-like"/>
    <property type="match status" value="1"/>
</dbReference>
<keyword evidence="10" id="KW-1185">Reference proteome</keyword>
<dbReference type="InterPro" id="IPR050469">
    <property type="entry name" value="Diguanylate_Cyclase"/>
</dbReference>